<dbReference type="RefSeq" id="WP_021658912.1">
    <property type="nucleotide sequence ID" value="NZ_FQVY01000001.1"/>
</dbReference>
<dbReference type="SMART" id="SM00342">
    <property type="entry name" value="HTH_ARAC"/>
    <property type="match status" value="1"/>
</dbReference>
<dbReference type="Proteomes" id="UP000474718">
    <property type="component" value="Unassembled WGS sequence"/>
</dbReference>
<organism evidence="6 7">
    <name type="scientific">Bittarella massiliensis</name>
    <name type="common">ex Durand et al. 2017</name>
    <dbReference type="NCBI Taxonomy" id="1720313"/>
    <lineage>
        <taxon>Bacteria</taxon>
        <taxon>Bacillati</taxon>
        <taxon>Bacillota</taxon>
        <taxon>Clostridia</taxon>
        <taxon>Eubacteriales</taxon>
        <taxon>Oscillospiraceae</taxon>
        <taxon>Bittarella (ex Durand et al. 2017)</taxon>
    </lineage>
</organism>
<accession>A0AAQ1MC10</accession>
<keyword evidence="8" id="KW-1185">Reference proteome</keyword>
<dbReference type="InterPro" id="IPR018062">
    <property type="entry name" value="HTH_AraC-typ_CS"/>
</dbReference>
<protein>
    <submittedName>
        <fullName evidence="6">Helix-turn-helix domain-containing protein</fullName>
    </submittedName>
</protein>
<dbReference type="EMBL" id="WWVX01000007">
    <property type="protein sequence ID" value="MZL70073.1"/>
    <property type="molecule type" value="Genomic_DNA"/>
</dbReference>
<proteinExistence type="predicted"/>
<keyword evidence="1" id="KW-0805">Transcription regulation</keyword>
<evidence type="ECO:0000313" key="6">
    <source>
        <dbReference type="EMBL" id="SHF81623.1"/>
    </source>
</evidence>
<reference evidence="7" key="2">
    <citation type="submission" date="2016-11" db="EMBL/GenBank/DDBJ databases">
        <authorList>
            <person name="Jaros S."/>
            <person name="Januszkiewicz K."/>
            <person name="Wedrychowicz H."/>
        </authorList>
    </citation>
    <scope>NUCLEOTIDE SEQUENCE [LARGE SCALE GENOMIC DNA]</scope>
    <source>
        <strain evidence="7">DSM 4029</strain>
    </source>
</reference>
<evidence type="ECO:0000313" key="5">
    <source>
        <dbReference type="EMBL" id="MZL70073.1"/>
    </source>
</evidence>
<reference evidence="5 8" key="3">
    <citation type="journal article" date="2019" name="Nat. Med.">
        <title>A library of human gut bacterial isolates paired with longitudinal multiomics data enables mechanistic microbiome research.</title>
        <authorList>
            <person name="Poyet M."/>
            <person name="Groussin M."/>
            <person name="Gibbons S.M."/>
            <person name="Avila-Pacheco J."/>
            <person name="Jiang X."/>
            <person name="Kearney S.M."/>
            <person name="Perrotta A.R."/>
            <person name="Berdy B."/>
            <person name="Zhao S."/>
            <person name="Lieberman T.D."/>
            <person name="Swanson P.K."/>
            <person name="Smith M."/>
            <person name="Roesemann S."/>
            <person name="Alexander J.E."/>
            <person name="Rich S.A."/>
            <person name="Livny J."/>
            <person name="Vlamakis H."/>
            <person name="Clish C."/>
            <person name="Bullock K."/>
            <person name="Deik A."/>
            <person name="Scott J."/>
            <person name="Pierce K.A."/>
            <person name="Xavier R.J."/>
            <person name="Alm E.J."/>
        </authorList>
    </citation>
    <scope>NUCLEOTIDE SEQUENCE [LARGE SCALE GENOMIC DNA]</scope>
    <source>
        <strain evidence="5 8">BIOML-A2</strain>
    </source>
</reference>
<dbReference type="PANTHER" id="PTHR47504">
    <property type="entry name" value="RIGHT ORIGIN-BINDING PROTEIN"/>
    <property type="match status" value="1"/>
</dbReference>
<dbReference type="GO" id="GO:0003700">
    <property type="term" value="F:DNA-binding transcription factor activity"/>
    <property type="evidence" value="ECO:0007669"/>
    <property type="project" value="InterPro"/>
</dbReference>
<feature type="domain" description="HTH araC/xylS-type" evidence="4">
    <location>
        <begin position="11"/>
        <end position="110"/>
    </location>
</feature>
<gene>
    <name evidence="5" type="ORF">GT747_09945</name>
    <name evidence="6" type="ORF">SAMN05444424_0783</name>
</gene>
<comment type="caution">
    <text evidence="6">The sequence shown here is derived from an EMBL/GenBank/DDBJ whole genome shotgun (WGS) entry which is preliminary data.</text>
</comment>
<dbReference type="InterPro" id="IPR050959">
    <property type="entry name" value="MarA-like"/>
</dbReference>
<reference evidence="6" key="1">
    <citation type="submission" date="2016-11" db="EMBL/GenBank/DDBJ databases">
        <authorList>
            <person name="Varghese N."/>
            <person name="Submissions S."/>
        </authorList>
    </citation>
    <scope>NUCLEOTIDE SEQUENCE</scope>
    <source>
        <strain evidence="6">DSM 4029</strain>
    </source>
</reference>
<name>A0AAQ1MC10_9FIRM</name>
<evidence type="ECO:0000256" key="1">
    <source>
        <dbReference type="ARBA" id="ARBA00023015"/>
    </source>
</evidence>
<evidence type="ECO:0000313" key="7">
    <source>
        <dbReference type="Proteomes" id="UP000184089"/>
    </source>
</evidence>
<dbReference type="AlphaFoldDB" id="A0AAQ1MC10"/>
<evidence type="ECO:0000313" key="8">
    <source>
        <dbReference type="Proteomes" id="UP000474718"/>
    </source>
</evidence>
<dbReference type="PANTHER" id="PTHR47504:SF5">
    <property type="entry name" value="RIGHT ORIGIN-BINDING PROTEIN"/>
    <property type="match status" value="1"/>
</dbReference>
<dbReference type="SUPFAM" id="SSF46689">
    <property type="entry name" value="Homeodomain-like"/>
    <property type="match status" value="2"/>
</dbReference>
<evidence type="ECO:0000256" key="2">
    <source>
        <dbReference type="ARBA" id="ARBA00023125"/>
    </source>
</evidence>
<dbReference type="InterPro" id="IPR009057">
    <property type="entry name" value="Homeodomain-like_sf"/>
</dbReference>
<evidence type="ECO:0000259" key="4">
    <source>
        <dbReference type="PROSITE" id="PS01124"/>
    </source>
</evidence>
<keyword evidence="2" id="KW-0238">DNA-binding</keyword>
<dbReference type="Gene3D" id="1.10.10.60">
    <property type="entry name" value="Homeodomain-like"/>
    <property type="match status" value="2"/>
</dbReference>
<dbReference type="Proteomes" id="UP000184089">
    <property type="component" value="Unassembled WGS sequence"/>
</dbReference>
<keyword evidence="3" id="KW-0804">Transcription</keyword>
<evidence type="ECO:0000256" key="3">
    <source>
        <dbReference type="ARBA" id="ARBA00023163"/>
    </source>
</evidence>
<dbReference type="InterPro" id="IPR018060">
    <property type="entry name" value="HTH_AraC"/>
</dbReference>
<sequence length="301" mass="34277">MELTEQTAAVQRMQDYIRRWAGSDEFSLEGMYAAAGYSRRHADRLFKELLGQTPREYLQAVLLTQGAARLRDTRDPVLDIALDSRFASHEGFTRAFESRFSVAPSRYRRSPSPIPLFVQYPIRDYQALIRRKEECQMSEEIKMCTVTVQERPRRKLLYLCSKKGKDYLSFCEEMGCEWEGLLNSIPQKMDTAALLELPPQLVKEGCSNIAAGVELPLDYCGEVPEGYALAQLPAGALFYFQSEPYDREEDFCLAIESVQRAVERYRPEPFGYRFAPESGPSFNFGAEQETGARVAVPAVKL</sequence>
<dbReference type="GO" id="GO:0043565">
    <property type="term" value="F:sequence-specific DNA binding"/>
    <property type="evidence" value="ECO:0007669"/>
    <property type="project" value="InterPro"/>
</dbReference>
<dbReference type="PROSITE" id="PS01124">
    <property type="entry name" value="HTH_ARAC_FAMILY_2"/>
    <property type="match status" value="1"/>
</dbReference>
<dbReference type="EMBL" id="FQVY01000001">
    <property type="protein sequence ID" value="SHF81623.1"/>
    <property type="molecule type" value="Genomic_DNA"/>
</dbReference>
<dbReference type="Pfam" id="PF12833">
    <property type="entry name" value="HTH_18"/>
    <property type="match status" value="1"/>
</dbReference>
<dbReference type="PROSITE" id="PS00041">
    <property type="entry name" value="HTH_ARAC_FAMILY_1"/>
    <property type="match status" value="1"/>
</dbReference>